<evidence type="ECO:0000313" key="3">
    <source>
        <dbReference type="EMBL" id="MCT7377869.1"/>
    </source>
</evidence>
<evidence type="ECO:0000256" key="1">
    <source>
        <dbReference type="SAM" id="MobiDB-lite"/>
    </source>
</evidence>
<gene>
    <name evidence="3" type="ORF">N5A92_22865</name>
</gene>
<organism evidence="3 4">
    <name type="scientific">Chelativorans salis</name>
    <dbReference type="NCBI Taxonomy" id="2978478"/>
    <lineage>
        <taxon>Bacteria</taxon>
        <taxon>Pseudomonadati</taxon>
        <taxon>Pseudomonadota</taxon>
        <taxon>Alphaproteobacteria</taxon>
        <taxon>Hyphomicrobiales</taxon>
        <taxon>Phyllobacteriaceae</taxon>
        <taxon>Chelativorans</taxon>
    </lineage>
</organism>
<keyword evidence="4" id="KW-1185">Reference proteome</keyword>
<feature type="region of interest" description="Disordered" evidence="1">
    <location>
        <begin position="125"/>
        <end position="146"/>
    </location>
</feature>
<evidence type="ECO:0000256" key="2">
    <source>
        <dbReference type="SAM" id="SignalP"/>
    </source>
</evidence>
<dbReference type="EMBL" id="JAOCZP010000009">
    <property type="protein sequence ID" value="MCT7377869.1"/>
    <property type="molecule type" value="Genomic_DNA"/>
</dbReference>
<keyword evidence="2" id="KW-0732">Signal</keyword>
<reference evidence="3 4" key="1">
    <citation type="submission" date="2022-09" db="EMBL/GenBank/DDBJ databases">
        <title>Chelativorans salina sp. nov., a novel slightly halophilic bacterium isolated from a saline lake sediment enrichment.</title>
        <authorList>
            <person name="Gao L."/>
            <person name="Fang B.-Z."/>
            <person name="Li W.-J."/>
        </authorList>
    </citation>
    <scope>NUCLEOTIDE SEQUENCE [LARGE SCALE GENOMIC DNA]</scope>
    <source>
        <strain evidence="3 4">EGI FJ00035</strain>
    </source>
</reference>
<feature type="signal peptide" evidence="2">
    <location>
        <begin position="1"/>
        <end position="21"/>
    </location>
</feature>
<sequence>MRKLLVLTSVLAILGAGNAFAFDASNGFRPSEQSDLTAPSFEVANPVDRTVAANVQSESGSHAVIARRVGWSAADGFGPTQRNDLTAPSFEIPSPVDGAVTASIKSKRGEQGSHAMAVKPAAWSAADGFGPSRHNDLPAPRFEVAG</sequence>
<dbReference type="Proteomes" id="UP001320831">
    <property type="component" value="Unassembled WGS sequence"/>
</dbReference>
<comment type="caution">
    <text evidence="3">The sequence shown here is derived from an EMBL/GenBank/DDBJ whole genome shotgun (WGS) entry which is preliminary data.</text>
</comment>
<dbReference type="RefSeq" id="WP_260906575.1">
    <property type="nucleotide sequence ID" value="NZ_JAOCZP010000009.1"/>
</dbReference>
<name>A0ABT2LXF2_9HYPH</name>
<feature type="chain" id="PRO_5046663486" evidence="2">
    <location>
        <begin position="22"/>
        <end position="146"/>
    </location>
</feature>
<proteinExistence type="predicted"/>
<accession>A0ABT2LXF2</accession>
<evidence type="ECO:0000313" key="4">
    <source>
        <dbReference type="Proteomes" id="UP001320831"/>
    </source>
</evidence>
<protein>
    <submittedName>
        <fullName evidence="3">Uncharacterized protein</fullName>
    </submittedName>
</protein>